<feature type="domain" description="WRKY19-like zinc finger" evidence="2">
    <location>
        <begin position="216"/>
        <end position="240"/>
    </location>
</feature>
<evidence type="ECO:0000259" key="2">
    <source>
        <dbReference type="Pfam" id="PF24906"/>
    </source>
</evidence>
<protein>
    <recommendedName>
        <fullName evidence="2">WRKY19-like zinc finger domain-containing protein</fullName>
    </recommendedName>
</protein>
<feature type="compositionally biased region" description="Low complexity" evidence="1">
    <location>
        <begin position="81"/>
        <end position="91"/>
    </location>
</feature>
<feature type="region of interest" description="Disordered" evidence="1">
    <location>
        <begin position="49"/>
        <end position="95"/>
    </location>
</feature>
<reference evidence="3" key="1">
    <citation type="submission" date="2021-01" db="EMBL/GenBank/DDBJ databases">
        <authorList>
            <person name="Corre E."/>
            <person name="Pelletier E."/>
            <person name="Niang G."/>
            <person name="Scheremetjew M."/>
            <person name="Finn R."/>
            <person name="Kale V."/>
            <person name="Holt S."/>
            <person name="Cochrane G."/>
            <person name="Meng A."/>
            <person name="Brown T."/>
            <person name="Cohen L."/>
        </authorList>
    </citation>
    <scope>NUCLEOTIDE SEQUENCE</scope>
    <source>
        <strain evidence="3">NY070348D</strain>
    </source>
</reference>
<feature type="compositionally biased region" description="Basic and acidic residues" evidence="1">
    <location>
        <begin position="56"/>
        <end position="80"/>
    </location>
</feature>
<dbReference type="PANTHER" id="PTHR31827:SF1">
    <property type="entry name" value="EMB|CAB89363.1"/>
    <property type="match status" value="1"/>
</dbReference>
<feature type="region of interest" description="Disordered" evidence="1">
    <location>
        <begin position="449"/>
        <end position="470"/>
    </location>
</feature>
<feature type="domain" description="WRKY19-like zinc finger" evidence="2">
    <location>
        <begin position="241"/>
        <end position="265"/>
    </location>
</feature>
<sequence>MVAAPGFQSDFADFLKHKTGEKEEDGTASLGILGNLAAASANEQLSLETISNTNEKNARTMDPEVQQNEEKERKRLKVDESSSGATSSSHSPPGCVVEECKESVVDTVRLLCGIHAQKNVLQPNVVSQDPTKEEKVVKPLSLKVADDGVSTSPSSPNISVSSLLCQYAQCSRAPTGNPTPGNVFCATHGEPGKCDVFGCKKSAQGRTTRCKAHGGGKRCLAPNCSKSAQGSTDFCKAHGGGKRCKTAGCTKAARGSTDHCIAHGGGKRCVVESCSKSAVGSTPYCVKHGGGRRCSVGGCTKSARGGSSYCAKHGTIERKRLAAEHQQRTMEVLNQAAAMQQSNQAAFSTPYFPQQQQSVSALFNPTVHTTVNAGQSGQTPAPVQFGTALPFAMNPILPQFQTVSQGQMHTNITPFSAIQQQMEQQQQQALIASGLMQLNPQNTLHMQQNTIQQPYSQEPQTPPQPPAPPS</sequence>
<feature type="domain" description="WRKY19-like zinc finger" evidence="2">
    <location>
        <begin position="291"/>
        <end position="314"/>
    </location>
</feature>
<dbReference type="InterPro" id="IPR056866">
    <property type="entry name" value="Znf_WRKY19"/>
</dbReference>
<dbReference type="PANTHER" id="PTHR31827">
    <property type="entry name" value="EMB|CAB89363.1"/>
    <property type="match status" value="1"/>
</dbReference>
<evidence type="ECO:0000256" key="1">
    <source>
        <dbReference type="SAM" id="MobiDB-lite"/>
    </source>
</evidence>
<evidence type="ECO:0000313" key="3">
    <source>
        <dbReference type="EMBL" id="CAD9680338.1"/>
    </source>
</evidence>
<organism evidence="3">
    <name type="scientific">Mucochytrium quahogii</name>
    <dbReference type="NCBI Taxonomy" id="96639"/>
    <lineage>
        <taxon>Eukaryota</taxon>
        <taxon>Sar</taxon>
        <taxon>Stramenopiles</taxon>
        <taxon>Bigyra</taxon>
        <taxon>Labyrinthulomycetes</taxon>
        <taxon>Thraustochytrida</taxon>
        <taxon>Thraustochytriidae</taxon>
        <taxon>Mucochytrium</taxon>
    </lineage>
</organism>
<accession>A0A7S2RTK3</accession>
<feature type="compositionally biased region" description="Pro residues" evidence="1">
    <location>
        <begin position="460"/>
        <end position="470"/>
    </location>
</feature>
<dbReference type="EMBL" id="HBHK01010955">
    <property type="protein sequence ID" value="CAD9680338.1"/>
    <property type="molecule type" value="Transcribed_RNA"/>
</dbReference>
<name>A0A7S2RTK3_9STRA</name>
<gene>
    <name evidence="3" type="ORF">QSP1433_LOCUS6881</name>
</gene>
<dbReference type="AlphaFoldDB" id="A0A7S2RTK3"/>
<dbReference type="Pfam" id="PF24906">
    <property type="entry name" value="Zf_WRKY19"/>
    <property type="match status" value="3"/>
</dbReference>
<proteinExistence type="predicted"/>